<protein>
    <submittedName>
        <fullName evidence="2">Nucleotidyltransferase domain-containing protein</fullName>
    </submittedName>
</protein>
<dbReference type="SUPFAM" id="SSF81301">
    <property type="entry name" value="Nucleotidyltransferase"/>
    <property type="match status" value="1"/>
</dbReference>
<accession>A0A832GKP3</accession>
<feature type="domain" description="Polymerase nucleotidyl transferase" evidence="1">
    <location>
        <begin position="13"/>
        <end position="81"/>
    </location>
</feature>
<dbReference type="InterPro" id="IPR043519">
    <property type="entry name" value="NT_sf"/>
</dbReference>
<dbReference type="AlphaFoldDB" id="A0A832GKP3"/>
<keyword evidence="2" id="KW-0808">Transferase</keyword>
<evidence type="ECO:0000313" key="2">
    <source>
        <dbReference type="EMBL" id="HGV54673.1"/>
    </source>
</evidence>
<name>A0A832GKP3_9BACT</name>
<gene>
    <name evidence="2" type="ORF">ENT73_01110</name>
</gene>
<dbReference type="PANTHER" id="PTHR33933:SF1">
    <property type="entry name" value="PROTEIN ADENYLYLTRANSFERASE MNTA-RELATED"/>
    <property type="match status" value="1"/>
</dbReference>
<comment type="caution">
    <text evidence="2">The sequence shown here is derived from an EMBL/GenBank/DDBJ whole genome shotgun (WGS) entry which is preliminary data.</text>
</comment>
<dbReference type="InterPro" id="IPR052548">
    <property type="entry name" value="Type_VII_TA_antitoxin"/>
</dbReference>
<dbReference type="EMBL" id="DSZU01000021">
    <property type="protein sequence ID" value="HGV54673.1"/>
    <property type="molecule type" value="Genomic_DNA"/>
</dbReference>
<evidence type="ECO:0000259" key="1">
    <source>
        <dbReference type="Pfam" id="PF01909"/>
    </source>
</evidence>
<dbReference type="GO" id="GO:0016779">
    <property type="term" value="F:nucleotidyltransferase activity"/>
    <property type="evidence" value="ECO:0007669"/>
    <property type="project" value="InterPro"/>
</dbReference>
<dbReference type="Gene3D" id="3.30.460.10">
    <property type="entry name" value="Beta Polymerase, domain 2"/>
    <property type="match status" value="1"/>
</dbReference>
<dbReference type="PANTHER" id="PTHR33933">
    <property type="entry name" value="NUCLEOTIDYLTRANSFERASE"/>
    <property type="match status" value="1"/>
</dbReference>
<dbReference type="CDD" id="cd05403">
    <property type="entry name" value="NT_KNTase_like"/>
    <property type="match status" value="1"/>
</dbReference>
<dbReference type="InterPro" id="IPR002934">
    <property type="entry name" value="Polymerase_NTP_transf_dom"/>
</dbReference>
<reference evidence="2" key="1">
    <citation type="journal article" date="2020" name="mSystems">
        <title>Genome- and Community-Level Interaction Insights into Carbon Utilization and Element Cycling Functions of Hydrothermarchaeota in Hydrothermal Sediment.</title>
        <authorList>
            <person name="Zhou Z."/>
            <person name="Liu Y."/>
            <person name="Xu W."/>
            <person name="Pan J."/>
            <person name="Luo Z.H."/>
            <person name="Li M."/>
        </authorList>
    </citation>
    <scope>NUCLEOTIDE SEQUENCE [LARGE SCALE GENOMIC DNA]</scope>
    <source>
        <strain evidence="2">SpSt-605</strain>
    </source>
</reference>
<proteinExistence type="predicted"/>
<sequence>MGYKKIYQKLLAKIKERVIKGYGERLVSCVVFGSVANDTFSPESDIDLLIVLESSQGNYKDYTEFYEKIEEKIKPYLYNIEINPIIIVKDKLSVNLPLLWQTSFIILYDKDNFFNNFIKELEAFKNTHLVYHKKSTPYIEIRNG</sequence>
<organism evidence="2">
    <name type="scientific">Caldimicrobium thiodismutans</name>
    <dbReference type="NCBI Taxonomy" id="1653476"/>
    <lineage>
        <taxon>Bacteria</taxon>
        <taxon>Pseudomonadati</taxon>
        <taxon>Thermodesulfobacteriota</taxon>
        <taxon>Thermodesulfobacteria</taxon>
        <taxon>Thermodesulfobacteriales</taxon>
        <taxon>Thermodesulfobacteriaceae</taxon>
        <taxon>Caldimicrobium</taxon>
    </lineage>
</organism>
<dbReference type="Pfam" id="PF01909">
    <property type="entry name" value="NTP_transf_2"/>
    <property type="match status" value="1"/>
</dbReference>